<dbReference type="EMBL" id="CP003364">
    <property type="protein sequence ID" value="AGA29847.1"/>
    <property type="molecule type" value="Genomic_DNA"/>
</dbReference>
<evidence type="ECO:0000313" key="3">
    <source>
        <dbReference type="EMBL" id="AGA29847.1"/>
    </source>
</evidence>
<dbReference type="PANTHER" id="PTHR33490">
    <property type="entry name" value="BLR5614 PROTEIN-RELATED"/>
    <property type="match status" value="1"/>
</dbReference>
<dbReference type="InterPro" id="IPR038765">
    <property type="entry name" value="Papain-like_cys_pep_sf"/>
</dbReference>
<name>L0DKQ9_SINAD</name>
<dbReference type="Pfam" id="PF01841">
    <property type="entry name" value="Transglut_core"/>
    <property type="match status" value="1"/>
</dbReference>
<accession>L0DKQ9</accession>
<dbReference type="KEGG" id="saci:Sinac_5716"/>
<dbReference type="eggNOG" id="COG1305">
    <property type="taxonomic scope" value="Bacteria"/>
</dbReference>
<dbReference type="AlphaFoldDB" id="L0DKQ9"/>
<keyword evidence="4" id="KW-1185">Reference proteome</keyword>
<evidence type="ECO:0000313" key="4">
    <source>
        <dbReference type="Proteomes" id="UP000010798"/>
    </source>
</evidence>
<organism evidence="3 4">
    <name type="scientific">Singulisphaera acidiphila (strain ATCC BAA-1392 / DSM 18658 / VKM B-2454 / MOB10)</name>
    <dbReference type="NCBI Taxonomy" id="886293"/>
    <lineage>
        <taxon>Bacteria</taxon>
        <taxon>Pseudomonadati</taxon>
        <taxon>Planctomycetota</taxon>
        <taxon>Planctomycetia</taxon>
        <taxon>Isosphaerales</taxon>
        <taxon>Isosphaeraceae</taxon>
        <taxon>Singulisphaera</taxon>
    </lineage>
</organism>
<evidence type="ECO:0000259" key="2">
    <source>
        <dbReference type="SMART" id="SM00460"/>
    </source>
</evidence>
<dbReference type="Gene3D" id="3.10.620.30">
    <property type="match status" value="1"/>
</dbReference>
<dbReference type="HOGENOM" id="CLU_558840_0_0_0"/>
<keyword evidence="3" id="KW-0645">Protease</keyword>
<dbReference type="SMART" id="SM00460">
    <property type="entry name" value="TGc"/>
    <property type="match status" value="1"/>
</dbReference>
<dbReference type="OrthoDB" id="9787782at2"/>
<keyword evidence="3" id="KW-0378">Hydrolase</keyword>
<gene>
    <name evidence="3" type="ordered locus">Sinac_5716</name>
</gene>
<dbReference type="STRING" id="886293.Sinac_5716"/>
<dbReference type="PANTHER" id="PTHR33490:SF6">
    <property type="entry name" value="SLL1049 PROTEIN"/>
    <property type="match status" value="1"/>
</dbReference>
<dbReference type="SUPFAM" id="SSF54001">
    <property type="entry name" value="Cysteine proteinases"/>
    <property type="match status" value="1"/>
</dbReference>
<sequence>MAGATNLPATRLGPLLIGALVVLSGFATGETLSGKIRSIDRTAHTVNIRTLGSEKDRTLRIGRETVIAGLPGVGDWAGLSAGQVIIAALDAETTTIKKLQVVMSPALTGTPPPRQPTTQSLTKPQSPEIRGELTRADANRAYRLSTETVRSIDAVLTYEMMVPGVTAREWVVVAAQAPELPGQMNARSSLDPGGQPTWDLSPGSRPLLVSRVAADSHGTSNKIAARVQYQATLLSRHLERRQAGDEGTETDPIPLGNVERQRALARGGTYELDAPEFRRWLSAESLAMNPRESEIDYARRVFLVLKRSFTYEFQERMDRRLSRVCTLRRSDCGGLSILLVAALRTQGIPARILVGRWAKSAEPGAQLGGVDYYQWHVKAEFYADGVGWIPADPAAGLVYDQAPDGLRYFGHDEGDFLTLHVDPDLVLDTVHFGAQPTPFLNGGLGVWVVGTGSLVNPRVRQDWLVREVGAPSRPRRLAESSRGTPTSR</sequence>
<protein>
    <submittedName>
        <fullName evidence="3">Transglutaminase-like enzyme, predicted cysteine protease</fullName>
    </submittedName>
</protein>
<dbReference type="InterPro" id="IPR002931">
    <property type="entry name" value="Transglutaminase-like"/>
</dbReference>
<dbReference type="GO" id="GO:0006508">
    <property type="term" value="P:proteolysis"/>
    <property type="evidence" value="ECO:0007669"/>
    <property type="project" value="UniProtKB-KW"/>
</dbReference>
<reference evidence="3 4" key="1">
    <citation type="submission" date="2012-02" db="EMBL/GenBank/DDBJ databases">
        <title>Complete sequence of chromosome of Singulisphaera acidiphila DSM 18658.</title>
        <authorList>
            <consortium name="US DOE Joint Genome Institute (JGI-PGF)"/>
            <person name="Lucas S."/>
            <person name="Copeland A."/>
            <person name="Lapidus A."/>
            <person name="Glavina del Rio T."/>
            <person name="Dalin E."/>
            <person name="Tice H."/>
            <person name="Bruce D."/>
            <person name="Goodwin L."/>
            <person name="Pitluck S."/>
            <person name="Peters L."/>
            <person name="Ovchinnikova G."/>
            <person name="Chertkov O."/>
            <person name="Kyrpides N."/>
            <person name="Mavromatis K."/>
            <person name="Ivanova N."/>
            <person name="Brettin T."/>
            <person name="Detter J.C."/>
            <person name="Han C."/>
            <person name="Larimer F."/>
            <person name="Land M."/>
            <person name="Hauser L."/>
            <person name="Markowitz V."/>
            <person name="Cheng J.-F."/>
            <person name="Hugenholtz P."/>
            <person name="Woyke T."/>
            <person name="Wu D."/>
            <person name="Tindall B."/>
            <person name="Pomrenke H."/>
            <person name="Brambilla E."/>
            <person name="Klenk H.-P."/>
            <person name="Eisen J.A."/>
        </authorList>
    </citation>
    <scope>NUCLEOTIDE SEQUENCE [LARGE SCALE GENOMIC DNA]</scope>
    <source>
        <strain evidence="4">ATCC BAA-1392 / DSM 18658 / VKM B-2454 / MOB10</strain>
    </source>
</reference>
<dbReference type="Proteomes" id="UP000010798">
    <property type="component" value="Chromosome"/>
</dbReference>
<dbReference type="GO" id="GO:0008233">
    <property type="term" value="F:peptidase activity"/>
    <property type="evidence" value="ECO:0007669"/>
    <property type="project" value="UniProtKB-KW"/>
</dbReference>
<proteinExistence type="predicted"/>
<feature type="domain" description="Transglutaminase-like" evidence="2">
    <location>
        <begin position="324"/>
        <end position="395"/>
    </location>
</feature>
<feature type="region of interest" description="Disordered" evidence="1">
    <location>
        <begin position="105"/>
        <end position="129"/>
    </location>
</feature>
<evidence type="ECO:0000256" key="1">
    <source>
        <dbReference type="SAM" id="MobiDB-lite"/>
    </source>
</evidence>